<accession>A0A1L3JZQ6</accession>
<evidence type="ECO:0000313" key="1">
    <source>
        <dbReference type="EMBL" id="AZA17160.1"/>
    </source>
</evidence>
<proteinExistence type="predicted"/>
<dbReference type="InterPro" id="IPR038765">
    <property type="entry name" value="Papain-like_cys_pep_sf"/>
</dbReference>
<gene>
    <name evidence="1" type="ORF">DQL93_10945</name>
</gene>
<dbReference type="SUPFAM" id="SSF54001">
    <property type="entry name" value="Cysteine proteinases"/>
    <property type="match status" value="1"/>
</dbReference>
<organism evidence="1">
    <name type="scientific">Lactobacillus delbrueckii subsp. lactis</name>
    <dbReference type="NCBI Taxonomy" id="29397"/>
    <lineage>
        <taxon>Bacteria</taxon>
        <taxon>Bacillati</taxon>
        <taxon>Bacillota</taxon>
        <taxon>Bacilli</taxon>
        <taxon>Lactobacillales</taxon>
        <taxon>Lactobacillaceae</taxon>
        <taxon>Lactobacillus</taxon>
    </lineage>
</organism>
<protein>
    <submittedName>
        <fullName evidence="1">Uncharacterized protein</fullName>
    </submittedName>
</protein>
<dbReference type="AlphaFoldDB" id="A0A1L3JZQ6"/>
<dbReference type="Gene3D" id="3.90.1720.10">
    <property type="entry name" value="endopeptidase domain like (from Nostoc punctiforme)"/>
    <property type="match status" value="1"/>
</dbReference>
<name>A0A1L3JZQ6_LACDL</name>
<sequence>MKAGDILICYGGGSSNNSLSNFPGHAAIATSAGYILEMPGTKNRSAKKNARHISKKEFFTAHTKGNDYVCVYRISKHPHYANDASTYAYNYMYKDGNPTYSIVKGYELYKKSPSYCSKYVYYAYWKGATSSAVNKYPKYWWVKPHSLPNYFSKSFHPSYIHKITKY</sequence>
<reference evidence="1" key="1">
    <citation type="submission" date="2018-07" db="EMBL/GenBank/DDBJ databases">
        <authorList>
            <person name="Somerville V."/>
        </authorList>
    </citation>
    <scope>NUCLEOTIDE SEQUENCE</scope>
    <source>
        <strain evidence="1">NWC_2_2</strain>
    </source>
</reference>
<dbReference type="OrthoDB" id="2080087at2"/>
<dbReference type="EMBL" id="CP031023">
    <property type="protein sequence ID" value="AZA17160.1"/>
    <property type="molecule type" value="Genomic_DNA"/>
</dbReference>